<gene>
    <name evidence="1" type="ORF">GCM10025789_07640</name>
</gene>
<name>A0ABP9F360_9ACTN</name>
<dbReference type="EMBL" id="BAABLV010000012">
    <property type="protein sequence ID" value="GAA4892953.1"/>
    <property type="molecule type" value="Genomic_DNA"/>
</dbReference>
<evidence type="ECO:0000313" key="2">
    <source>
        <dbReference type="Proteomes" id="UP001501521"/>
    </source>
</evidence>
<reference evidence="2" key="1">
    <citation type="journal article" date="2019" name="Int. J. Syst. Evol. Microbiol.">
        <title>The Global Catalogue of Microorganisms (GCM) 10K type strain sequencing project: providing services to taxonomists for standard genome sequencing and annotation.</title>
        <authorList>
            <consortium name="The Broad Institute Genomics Platform"/>
            <consortium name="The Broad Institute Genome Sequencing Center for Infectious Disease"/>
            <person name="Wu L."/>
            <person name="Ma J."/>
        </authorList>
    </citation>
    <scope>NUCLEOTIDE SEQUENCE [LARGE SCALE GENOMIC DNA]</scope>
    <source>
        <strain evidence="2">JCM 19125</strain>
    </source>
</reference>
<organism evidence="1 2">
    <name type="scientific">Tessaracoccus lubricantis</name>
    <dbReference type="NCBI Taxonomy" id="545543"/>
    <lineage>
        <taxon>Bacteria</taxon>
        <taxon>Bacillati</taxon>
        <taxon>Actinomycetota</taxon>
        <taxon>Actinomycetes</taxon>
        <taxon>Propionibacteriales</taxon>
        <taxon>Propionibacteriaceae</taxon>
        <taxon>Tessaracoccus</taxon>
    </lineage>
</organism>
<protein>
    <submittedName>
        <fullName evidence="1">Uncharacterized protein</fullName>
    </submittedName>
</protein>
<evidence type="ECO:0000313" key="1">
    <source>
        <dbReference type="EMBL" id="GAA4892953.1"/>
    </source>
</evidence>
<dbReference type="Proteomes" id="UP001501521">
    <property type="component" value="Unassembled WGS sequence"/>
</dbReference>
<proteinExistence type="predicted"/>
<sequence length="87" mass="9284">MQWAEVAAAGRPAVVVAQPRPFDEQLATVEALRRLRCCVALPEWPAAGQWPSLLAEAAQLCGWSRWTTGQGARDAAAAIDALAEEAL</sequence>
<comment type="caution">
    <text evidence="1">The sequence shown here is derived from an EMBL/GenBank/DDBJ whole genome shotgun (WGS) entry which is preliminary data.</text>
</comment>
<keyword evidence="2" id="KW-1185">Reference proteome</keyword>
<accession>A0ABP9F360</accession>